<organism evidence="3 4">
    <name type="scientific">Pseudogemmatithrix spongiicola</name>
    <dbReference type="NCBI Taxonomy" id="3062599"/>
    <lineage>
        <taxon>Bacteria</taxon>
        <taxon>Pseudomonadati</taxon>
        <taxon>Gemmatimonadota</taxon>
        <taxon>Gemmatimonadia</taxon>
        <taxon>Gemmatimonadales</taxon>
        <taxon>Gemmatimonadaceae</taxon>
        <taxon>Pseudogemmatithrix</taxon>
    </lineage>
</organism>
<keyword evidence="4" id="KW-1185">Reference proteome</keyword>
<dbReference type="RefSeq" id="WP_367886730.1">
    <property type="nucleotide sequence ID" value="NZ_CP130612.1"/>
</dbReference>
<reference evidence="3" key="1">
    <citation type="submission" date="2023-07" db="EMBL/GenBank/DDBJ databases">
        <authorList>
            <person name="Haufschild T."/>
            <person name="Kallscheuer N."/>
            <person name="Hammer J."/>
            <person name="Kohn T."/>
            <person name="Kabuu M."/>
            <person name="Jogler M."/>
            <person name="Wohfarth N."/>
            <person name="Heuer A."/>
            <person name="Rohde M."/>
            <person name="van Teeseling M.C.F."/>
            <person name="Jogler C."/>
        </authorList>
    </citation>
    <scope>NUCLEOTIDE SEQUENCE</scope>
    <source>
        <strain evidence="2">Strain 138</strain>
        <strain evidence="3">Strain 318</strain>
    </source>
</reference>
<dbReference type="InterPro" id="IPR008910">
    <property type="entry name" value="MSC_TM_helix"/>
</dbReference>
<dbReference type="EMBL" id="CP130612">
    <property type="protein sequence ID" value="WKW11025.1"/>
    <property type="molecule type" value="Genomic_DNA"/>
</dbReference>
<name>A0AA49Q7C4_9BACT</name>
<dbReference type="NCBIfam" id="NF033912">
    <property type="entry name" value="msc"/>
    <property type="match status" value="1"/>
</dbReference>
<dbReference type="Proteomes" id="UP001229955">
    <property type="component" value="Chromosome"/>
</dbReference>
<evidence type="ECO:0000313" key="2">
    <source>
        <dbReference type="EMBL" id="WKW11025.1"/>
    </source>
</evidence>
<accession>A0AA49Q494</accession>
<proteinExistence type="predicted"/>
<dbReference type="Pfam" id="PF05552">
    <property type="entry name" value="MS_channel_1st_1"/>
    <property type="match status" value="2"/>
</dbReference>
<evidence type="ECO:0000313" key="4">
    <source>
        <dbReference type="Proteomes" id="UP001229955"/>
    </source>
</evidence>
<evidence type="ECO:0000256" key="1">
    <source>
        <dbReference type="SAM" id="Phobius"/>
    </source>
</evidence>
<dbReference type="AlphaFoldDB" id="A0AA49Q7C4"/>
<keyword evidence="1" id="KW-1133">Transmembrane helix</keyword>
<feature type="transmembrane region" description="Helical" evidence="1">
    <location>
        <begin position="80"/>
        <end position="99"/>
    </location>
</feature>
<dbReference type="EMBL" id="CP130613">
    <property type="protein sequence ID" value="WKW13935.1"/>
    <property type="molecule type" value="Genomic_DNA"/>
</dbReference>
<keyword evidence="1" id="KW-0812">Transmembrane</keyword>
<feature type="transmembrane region" description="Helical" evidence="1">
    <location>
        <begin position="111"/>
        <end position="137"/>
    </location>
</feature>
<gene>
    <name evidence="2" type="ORF">Strain138_000259</name>
    <name evidence="3" type="ORF">Strain318_000259</name>
</gene>
<dbReference type="Gene3D" id="1.10.287.1260">
    <property type="match status" value="1"/>
</dbReference>
<feature type="transmembrane region" description="Helical" evidence="1">
    <location>
        <begin position="149"/>
        <end position="167"/>
    </location>
</feature>
<keyword evidence="1" id="KW-0472">Membrane</keyword>
<dbReference type="KEGG" id="pspc:Strain318_000259"/>
<feature type="transmembrane region" description="Helical" evidence="1">
    <location>
        <begin position="20"/>
        <end position="38"/>
    </location>
</feature>
<sequence length="239" mass="25547">MAFLDRLQDSLLRLWEYVPALFGAAVVMVAGFLVARFAQRTIHRLLRRVHLNEALQKGGVAPPLDPYGVPLTPSRVIGNVVFWFLIFTAMLIAADTLGIDYLGQAFAELVSYVPSVIAAVVIVILGLVLGDLVAALIAASAGALAGASTLARVGKGGVVLLAVFMSLQELGVATGIVTTAFAIIFGAIALALALSFGLGNRELAGEVTRRWYEDWRHERETLRKASEQAEGEHPSAEPR</sequence>
<accession>A0AA49Q7C4</accession>
<protein>
    <submittedName>
        <fullName evidence="3">Mechanosensitive ion channel</fullName>
    </submittedName>
</protein>
<feature type="transmembrane region" description="Helical" evidence="1">
    <location>
        <begin position="173"/>
        <end position="194"/>
    </location>
</feature>
<evidence type="ECO:0000313" key="3">
    <source>
        <dbReference type="EMBL" id="WKW13935.1"/>
    </source>
</evidence>